<gene>
    <name evidence="2" type="ORF">UY58_C0012G0001</name>
</gene>
<sequence>MQTIKIFLASSSELRSDRNAFETFVSRQNKNWVPKGVYLELELWEDFIDAMSPTRLQDEYNNSIINCEIFVMLFWTKVGKYTEEEFEKAFQQFQSTKKPFIYTYFKTSSSPNDTESSLTNFQTKLRTLGHYQTEYATTDALLLHFSEQLKKLSAKHFGEFIRDDPEKRQFSNFLTFIGNGSIAQNSSNCSINNGVQINTGGGQAVMVGGDCTVRNYVLNVQQSADESAAETQSVIKRYLLTLAREISGLKLGEIDVSTDGIRCDPLQISDIYIPLDTQLQIPMGYTLSNWLASKDQDKHIESAEVVVKRRVSALEALAHHRQLILLGKAGSGKTTFGTTVLLALIQAWTNPPAQLAQLGAGWTYGNLLPVRIVLRRFAETMPEKGPVRAGALWNFIGENLAASGFFHLSQIVGEIQRIAHENGAFFLFDGLDECGDGAARERVYAVIAEFSQCSGDNSRFLITARPDAWPDGSNPAAGIYELADLDDRQINNFISHWYDALEKRAWLTPGDAKSKRDDLLRASLRPDLKDLASNPLLLTLMTTLHANRGHLPDDRATLYDESIELLMLHWNKRIGADKALLDELATPGVTLHQLRNVLEILAFDVHADSSMIGSKNIADISEGRLLQAFAKLLRSLDKAKIVVDYIEKRAGLLIGQGEKAGERQFCFPHRTFQEFLAACRLADKNDFSIECSHLARSAPDHWQEVLTLAATRANAERGATAADQLIGRRAFDMSRTDLHSDINWRCAILASQMLQAIGLGAINSDDGTRAIADRVATWLVAMLPIYSGKNRVPLSFRTQAGVLLSALGDLRFDSTLYNLPADDMLGFVHIRADPIFKIGTRQANRKRILKIIGRKVGNREINDTLTPTLSFYINRYPVTVGQFKSFVEATKLEISDPYALKHPDNWPVCHVSWSEAVAYCSWLNNLLANSPELECTSAARLVREGNVYATLPSELEWEKAARGGLVDKVFPWGNDPDPYKLNCAATKIGSKTTVGCFQANGYDLYDMVGNVWEWTRSLWWPYPYDQIEDREHLNAGDDVPRVVRGGAWGRQLELARCAFRFGARPGNHDLALGFRVALSPTLSRSSLSSGN</sequence>
<dbReference type="Proteomes" id="UP000033982">
    <property type="component" value="Unassembled WGS sequence"/>
</dbReference>
<dbReference type="Pfam" id="PF03781">
    <property type="entry name" value="FGE-sulfatase"/>
    <property type="match status" value="1"/>
</dbReference>
<dbReference type="InterPro" id="IPR027417">
    <property type="entry name" value="P-loop_NTPase"/>
</dbReference>
<dbReference type="GO" id="GO:0120147">
    <property type="term" value="F:formylglycine-generating oxidase activity"/>
    <property type="evidence" value="ECO:0007669"/>
    <property type="project" value="TreeGrafter"/>
</dbReference>
<dbReference type="InterPro" id="IPR042095">
    <property type="entry name" value="SUMF_sf"/>
</dbReference>
<dbReference type="PANTHER" id="PTHR23150">
    <property type="entry name" value="SULFATASE MODIFYING FACTOR 1, 2"/>
    <property type="match status" value="1"/>
</dbReference>
<accession>A0A0G1WE49</accession>
<protein>
    <submittedName>
        <fullName evidence="2">Signal transduction protein</fullName>
    </submittedName>
</protein>
<evidence type="ECO:0000313" key="2">
    <source>
        <dbReference type="EMBL" id="KKW17061.1"/>
    </source>
</evidence>
<evidence type="ECO:0000313" key="3">
    <source>
        <dbReference type="Proteomes" id="UP000033982"/>
    </source>
</evidence>
<dbReference type="EMBL" id="LCQN01000012">
    <property type="protein sequence ID" value="KKW17061.1"/>
    <property type="molecule type" value="Genomic_DNA"/>
</dbReference>
<dbReference type="InterPro" id="IPR016187">
    <property type="entry name" value="CTDL_fold"/>
</dbReference>
<name>A0A0G1WE49_9BACT</name>
<proteinExistence type="predicted"/>
<reference evidence="2 3" key="1">
    <citation type="journal article" date="2015" name="Nature">
        <title>rRNA introns, odd ribosomes, and small enigmatic genomes across a large radiation of phyla.</title>
        <authorList>
            <person name="Brown C.T."/>
            <person name="Hug L.A."/>
            <person name="Thomas B.C."/>
            <person name="Sharon I."/>
            <person name="Castelle C.J."/>
            <person name="Singh A."/>
            <person name="Wilkins M.J."/>
            <person name="Williams K.H."/>
            <person name="Banfield J.F."/>
        </authorList>
    </citation>
    <scope>NUCLEOTIDE SEQUENCE [LARGE SCALE GENOMIC DNA]</scope>
</reference>
<dbReference type="Gene3D" id="3.90.1580.10">
    <property type="entry name" value="paralog of FGE (formylglycine-generating enzyme)"/>
    <property type="match status" value="1"/>
</dbReference>
<dbReference type="InterPro" id="IPR005532">
    <property type="entry name" value="SUMF_dom"/>
</dbReference>
<dbReference type="PATRIC" id="fig|1619043.3.peg.305"/>
<dbReference type="SUPFAM" id="SSF56436">
    <property type="entry name" value="C-type lectin-like"/>
    <property type="match status" value="1"/>
</dbReference>
<dbReference type="PANTHER" id="PTHR23150:SF19">
    <property type="entry name" value="FORMYLGLYCINE-GENERATING ENZYME"/>
    <property type="match status" value="1"/>
</dbReference>
<dbReference type="AlphaFoldDB" id="A0A0G1WE49"/>
<evidence type="ECO:0000259" key="1">
    <source>
        <dbReference type="Pfam" id="PF03781"/>
    </source>
</evidence>
<dbReference type="Gene3D" id="3.40.50.300">
    <property type="entry name" value="P-loop containing nucleotide triphosphate hydrolases"/>
    <property type="match status" value="1"/>
</dbReference>
<comment type="caution">
    <text evidence="2">The sequence shown here is derived from an EMBL/GenBank/DDBJ whole genome shotgun (WGS) entry which is preliminary data.</text>
</comment>
<dbReference type="InterPro" id="IPR051043">
    <property type="entry name" value="Sulfatase_Mod_Factor_Kinase"/>
</dbReference>
<organism evidence="2 3">
    <name type="scientific">Candidatus Magasanikbacteria bacterium GW2011_GWA2_50_22</name>
    <dbReference type="NCBI Taxonomy" id="1619043"/>
    <lineage>
        <taxon>Bacteria</taxon>
        <taxon>Candidatus Magasanikiibacteriota</taxon>
    </lineage>
</organism>
<feature type="domain" description="Sulfatase-modifying factor enzyme-like" evidence="1">
    <location>
        <begin position="870"/>
        <end position="1077"/>
    </location>
</feature>